<dbReference type="CDD" id="cd00059">
    <property type="entry name" value="FH_FOX"/>
    <property type="match status" value="1"/>
</dbReference>
<feature type="region of interest" description="Disordered" evidence="7">
    <location>
        <begin position="392"/>
        <end position="411"/>
    </location>
</feature>
<sequence>MIGPSSGAAGEVTESQCCASSKRKIFDELDIDSFCDEVRQTGRKHYLQELETPVELVATSNELIANAAALFSPMSAQEAIEESQVARLEVLLVDGTNCTWTTVSELEQQQNLDVLVTSSSSSSSSSSTSSGSAERHPAETYAVEEFNYQPAVSANYWEPVAAPVISEVISLANLNAQQSKGTTGNNQQQQQQQQQLQQQQQQFEDQENGNLSWLLDFKLDSFIEAADDRSAMGLGAATKNNYCGEKGNKNKPNGRSHGSNYVNDVRRGHGSHENSSVYRQDANQATYPTNGIDSRNFSSAPTNGPKKPPFTYTELIEHALRERGELTVSAIYQWISEHFPYYKSNDDRWKNSVRHNLSINPHFRKGSKAPHGAGHLWAIANRGDCRPRPFAVNGPTNTTPARQVAQNECDESRSNRIISEIMDEVEAATASITQPNSEEDTDGMLNSVTLEHSAEQILNGIRREVEVQYLVPMMVTNDSEASQQNQQATQAELQCTFKESDFLNPVSKEVVAEECGLVSEGYLVTDLNPNSLGLNVVDPEIIGSENLFGEELNFQFYELTSPSQLQSA</sequence>
<keyword evidence="2" id="KW-0805">Transcription regulation</keyword>
<dbReference type="GeneID" id="112465388"/>
<dbReference type="InterPro" id="IPR030456">
    <property type="entry name" value="TF_fork_head_CS_2"/>
</dbReference>
<evidence type="ECO:0000256" key="3">
    <source>
        <dbReference type="ARBA" id="ARBA00023125"/>
    </source>
</evidence>
<feature type="region of interest" description="Disordered" evidence="7">
    <location>
        <begin position="179"/>
        <end position="204"/>
    </location>
</feature>
<dbReference type="PANTHER" id="PTHR13962">
    <property type="entry name" value="FORKHEAD BOX PROTEIN N3-LIKE PROTEIN-RELATED"/>
    <property type="match status" value="1"/>
</dbReference>
<comment type="subcellular location">
    <subcellularLocation>
        <location evidence="1 6">Nucleus</location>
    </subcellularLocation>
</comment>
<dbReference type="Proteomes" id="UP000504618">
    <property type="component" value="Unplaced"/>
</dbReference>
<evidence type="ECO:0000256" key="5">
    <source>
        <dbReference type="ARBA" id="ARBA00023242"/>
    </source>
</evidence>
<dbReference type="Pfam" id="PF00250">
    <property type="entry name" value="Forkhead"/>
    <property type="match status" value="1"/>
</dbReference>
<feature type="compositionally biased region" description="Polar residues" evidence="7">
    <location>
        <begin position="250"/>
        <end position="262"/>
    </location>
</feature>
<evidence type="ECO:0000256" key="2">
    <source>
        <dbReference type="ARBA" id="ARBA00023015"/>
    </source>
</evidence>
<feature type="domain" description="Fork-head" evidence="8">
    <location>
        <begin position="307"/>
        <end position="379"/>
    </location>
</feature>
<dbReference type="PROSITE" id="PS00658">
    <property type="entry name" value="FORK_HEAD_2"/>
    <property type="match status" value="1"/>
</dbReference>
<evidence type="ECO:0000259" key="8">
    <source>
        <dbReference type="PROSITE" id="PS50039"/>
    </source>
</evidence>
<protein>
    <submittedName>
        <fullName evidence="10">Forkhead box protein P1-like isoform X3</fullName>
    </submittedName>
</protein>
<dbReference type="GO" id="GO:0005634">
    <property type="term" value="C:nucleus"/>
    <property type="evidence" value="ECO:0007669"/>
    <property type="project" value="UniProtKB-SubCell"/>
</dbReference>
<feature type="DNA-binding region" description="Fork-head" evidence="6">
    <location>
        <begin position="307"/>
        <end position="379"/>
    </location>
</feature>
<gene>
    <name evidence="10" type="primary">LOC112465388</name>
</gene>
<dbReference type="RefSeq" id="XP_024888686.1">
    <property type="nucleotide sequence ID" value="XM_025032918.1"/>
</dbReference>
<evidence type="ECO:0000256" key="4">
    <source>
        <dbReference type="ARBA" id="ARBA00023163"/>
    </source>
</evidence>
<feature type="compositionally biased region" description="Low complexity" evidence="7">
    <location>
        <begin position="117"/>
        <end position="132"/>
    </location>
</feature>
<keyword evidence="5 6" id="KW-0539">Nucleus</keyword>
<proteinExistence type="predicted"/>
<dbReference type="GO" id="GO:0003700">
    <property type="term" value="F:DNA-binding transcription factor activity"/>
    <property type="evidence" value="ECO:0007669"/>
    <property type="project" value="InterPro"/>
</dbReference>
<feature type="compositionally biased region" description="Polar residues" evidence="7">
    <location>
        <begin position="273"/>
        <end position="302"/>
    </location>
</feature>
<name>A0A6J1R6X5_9HYME</name>
<dbReference type="SUPFAM" id="SSF46785">
    <property type="entry name" value="Winged helix' DNA-binding domain"/>
    <property type="match status" value="1"/>
</dbReference>
<evidence type="ECO:0000256" key="1">
    <source>
        <dbReference type="ARBA" id="ARBA00004123"/>
    </source>
</evidence>
<dbReference type="InterPro" id="IPR036390">
    <property type="entry name" value="WH_DNA-bd_sf"/>
</dbReference>
<evidence type="ECO:0000256" key="7">
    <source>
        <dbReference type="SAM" id="MobiDB-lite"/>
    </source>
</evidence>
<dbReference type="InterPro" id="IPR001766">
    <property type="entry name" value="Fork_head_dom"/>
</dbReference>
<accession>A0A6J1R6X5</accession>
<dbReference type="InterPro" id="IPR036388">
    <property type="entry name" value="WH-like_DNA-bd_sf"/>
</dbReference>
<keyword evidence="9" id="KW-1185">Reference proteome</keyword>
<dbReference type="InterPro" id="IPR047119">
    <property type="entry name" value="FOXN2/3-like"/>
</dbReference>
<evidence type="ECO:0000313" key="10">
    <source>
        <dbReference type="RefSeq" id="XP_024888686.1"/>
    </source>
</evidence>
<feature type="compositionally biased region" description="Low complexity" evidence="7">
    <location>
        <begin position="187"/>
        <end position="202"/>
    </location>
</feature>
<dbReference type="Gene3D" id="1.10.10.10">
    <property type="entry name" value="Winged helix-like DNA-binding domain superfamily/Winged helix DNA-binding domain"/>
    <property type="match status" value="1"/>
</dbReference>
<evidence type="ECO:0000256" key="6">
    <source>
        <dbReference type="PROSITE-ProRule" id="PRU00089"/>
    </source>
</evidence>
<dbReference type="SMART" id="SM00339">
    <property type="entry name" value="FH"/>
    <property type="match status" value="1"/>
</dbReference>
<feature type="region of interest" description="Disordered" evidence="7">
    <location>
        <begin position="237"/>
        <end position="309"/>
    </location>
</feature>
<evidence type="ECO:0000313" key="9">
    <source>
        <dbReference type="Proteomes" id="UP000504618"/>
    </source>
</evidence>
<dbReference type="PRINTS" id="PR00053">
    <property type="entry name" value="FORKHEAD"/>
</dbReference>
<keyword evidence="3 6" id="KW-0238">DNA-binding</keyword>
<dbReference type="PANTHER" id="PTHR13962:SF17">
    <property type="entry name" value="FORKHEAD BOX PROTEIN N4"/>
    <property type="match status" value="1"/>
</dbReference>
<dbReference type="PROSITE" id="PS50039">
    <property type="entry name" value="FORK_HEAD_3"/>
    <property type="match status" value="1"/>
</dbReference>
<keyword evidence="4" id="KW-0804">Transcription</keyword>
<feature type="region of interest" description="Disordered" evidence="7">
    <location>
        <begin position="117"/>
        <end position="137"/>
    </location>
</feature>
<dbReference type="AlphaFoldDB" id="A0A6J1R6X5"/>
<dbReference type="GO" id="GO:0000987">
    <property type="term" value="F:cis-regulatory region sequence-specific DNA binding"/>
    <property type="evidence" value="ECO:0007669"/>
    <property type="project" value="TreeGrafter"/>
</dbReference>
<organism evidence="9 10">
    <name type="scientific">Temnothorax curvispinosus</name>
    <dbReference type="NCBI Taxonomy" id="300111"/>
    <lineage>
        <taxon>Eukaryota</taxon>
        <taxon>Metazoa</taxon>
        <taxon>Ecdysozoa</taxon>
        <taxon>Arthropoda</taxon>
        <taxon>Hexapoda</taxon>
        <taxon>Insecta</taxon>
        <taxon>Pterygota</taxon>
        <taxon>Neoptera</taxon>
        <taxon>Endopterygota</taxon>
        <taxon>Hymenoptera</taxon>
        <taxon>Apocrita</taxon>
        <taxon>Aculeata</taxon>
        <taxon>Formicoidea</taxon>
        <taxon>Formicidae</taxon>
        <taxon>Myrmicinae</taxon>
        <taxon>Temnothorax</taxon>
    </lineage>
</organism>
<feature type="compositionally biased region" description="Polar residues" evidence="7">
    <location>
        <begin position="394"/>
        <end position="406"/>
    </location>
</feature>
<reference evidence="10" key="1">
    <citation type="submission" date="2025-08" db="UniProtKB">
        <authorList>
            <consortium name="RefSeq"/>
        </authorList>
    </citation>
    <scope>IDENTIFICATION</scope>
    <source>
        <tissue evidence="10">Whole body</tissue>
    </source>
</reference>